<dbReference type="Pfam" id="PF04307">
    <property type="entry name" value="YdjM"/>
    <property type="match status" value="1"/>
</dbReference>
<feature type="transmembrane region" description="Helical" evidence="1">
    <location>
        <begin position="98"/>
        <end position="119"/>
    </location>
</feature>
<dbReference type="OrthoDB" id="5459053at2"/>
<comment type="caution">
    <text evidence="2">The sequence shown here is derived from an EMBL/GenBank/DDBJ whole genome shotgun (WGS) entry which is preliminary data.</text>
</comment>
<keyword evidence="3" id="KW-1185">Reference proteome</keyword>
<name>A0A264W1D9_9BACL</name>
<organism evidence="2 3">
    <name type="scientific">Tetzosporium hominis</name>
    <dbReference type="NCBI Taxonomy" id="2020506"/>
    <lineage>
        <taxon>Bacteria</taxon>
        <taxon>Bacillati</taxon>
        <taxon>Bacillota</taxon>
        <taxon>Bacilli</taxon>
        <taxon>Bacillales</taxon>
        <taxon>Caryophanaceae</taxon>
        <taxon>Tetzosporium</taxon>
    </lineage>
</organism>
<reference evidence="2 3" key="1">
    <citation type="submission" date="2017-07" db="EMBL/GenBank/DDBJ databases">
        <title>Tetzosporium hominis gen.nov. sp.nov.</title>
        <authorList>
            <person name="Tetz G."/>
            <person name="Tetz V."/>
        </authorList>
    </citation>
    <scope>NUCLEOTIDE SEQUENCE [LARGE SCALE GENOMIC DNA]</scope>
    <source>
        <strain evidence="2 3">VT-49</strain>
    </source>
</reference>
<keyword evidence="1" id="KW-0472">Membrane</keyword>
<dbReference type="InterPro" id="IPR007404">
    <property type="entry name" value="YdjM-like"/>
</dbReference>
<feature type="transmembrane region" description="Helical" evidence="1">
    <location>
        <begin position="74"/>
        <end position="92"/>
    </location>
</feature>
<dbReference type="EMBL" id="NOKQ01000252">
    <property type="protein sequence ID" value="OZS77402.1"/>
    <property type="molecule type" value="Genomic_DNA"/>
</dbReference>
<keyword evidence="1" id="KW-1133">Transmembrane helix</keyword>
<accession>A0A264W1D9</accession>
<evidence type="ECO:0000256" key="1">
    <source>
        <dbReference type="SAM" id="Phobius"/>
    </source>
</evidence>
<proteinExistence type="predicted"/>
<dbReference type="PANTHER" id="PTHR35531">
    <property type="entry name" value="INNER MEMBRANE PROTEIN YBCI-RELATED"/>
    <property type="match status" value="1"/>
</dbReference>
<gene>
    <name evidence="2" type="ORF">CF394_11785</name>
</gene>
<dbReference type="PANTHER" id="PTHR35531:SF1">
    <property type="entry name" value="INNER MEMBRANE PROTEIN YBCI-RELATED"/>
    <property type="match status" value="1"/>
</dbReference>
<evidence type="ECO:0008006" key="4">
    <source>
        <dbReference type="Google" id="ProtNLM"/>
    </source>
</evidence>
<dbReference type="AlphaFoldDB" id="A0A264W1D9"/>
<sequence length="167" mass="18437">MQYKTHFAGGALITLAVLQHTEYVSPEQVVPFAVATLIGSVAPDIDHKNSFISNRLKPFGFLVRRTTTHRGATHSPLIVALFSLLLYSGLGLTEFSSYSYPIAFGFFVGAISHVLLDMLNPQGVPLLYPIPKAKRFRIAHIRTGGLIEKVTFLALLILTFRLLLKTV</sequence>
<protein>
    <recommendedName>
        <fullName evidence="4">Metal-dependent hydrolase</fullName>
    </recommendedName>
</protein>
<feature type="transmembrane region" description="Helical" evidence="1">
    <location>
        <begin position="140"/>
        <end position="164"/>
    </location>
</feature>
<evidence type="ECO:0000313" key="3">
    <source>
        <dbReference type="Proteomes" id="UP000217065"/>
    </source>
</evidence>
<dbReference type="RefSeq" id="WP_094943890.1">
    <property type="nucleotide sequence ID" value="NZ_NOKQ01000252.1"/>
</dbReference>
<keyword evidence="1" id="KW-0812">Transmembrane</keyword>
<evidence type="ECO:0000313" key="2">
    <source>
        <dbReference type="EMBL" id="OZS77402.1"/>
    </source>
</evidence>
<dbReference type="Proteomes" id="UP000217065">
    <property type="component" value="Unassembled WGS sequence"/>
</dbReference>